<dbReference type="Proteomes" id="UP000198403">
    <property type="component" value="Unassembled WGS sequence"/>
</dbReference>
<evidence type="ECO:0008006" key="5">
    <source>
        <dbReference type="Google" id="ProtNLM"/>
    </source>
</evidence>
<keyword evidence="2" id="KW-0732">Signal</keyword>
<gene>
    <name evidence="3" type="ORF">SAMN06272737_107132</name>
</gene>
<feature type="region of interest" description="Disordered" evidence="1">
    <location>
        <begin position="209"/>
        <end position="229"/>
    </location>
</feature>
<dbReference type="RefSeq" id="WP_089336117.1">
    <property type="nucleotide sequence ID" value="NZ_FZNO01000007.1"/>
</dbReference>
<feature type="chain" id="PRO_5012963801" description="Lipoprotein" evidence="2">
    <location>
        <begin position="24"/>
        <end position="285"/>
    </location>
</feature>
<evidence type="ECO:0000256" key="1">
    <source>
        <dbReference type="SAM" id="MobiDB-lite"/>
    </source>
</evidence>
<dbReference type="EMBL" id="FZNO01000007">
    <property type="protein sequence ID" value="SNR44415.1"/>
    <property type="molecule type" value="Genomic_DNA"/>
</dbReference>
<organism evidence="3 4">
    <name type="scientific">Blastococcus mobilis</name>
    <dbReference type="NCBI Taxonomy" id="1938746"/>
    <lineage>
        <taxon>Bacteria</taxon>
        <taxon>Bacillati</taxon>
        <taxon>Actinomycetota</taxon>
        <taxon>Actinomycetes</taxon>
        <taxon>Geodermatophilales</taxon>
        <taxon>Geodermatophilaceae</taxon>
        <taxon>Blastococcus</taxon>
    </lineage>
</organism>
<evidence type="ECO:0000313" key="3">
    <source>
        <dbReference type="EMBL" id="SNR44415.1"/>
    </source>
</evidence>
<feature type="signal peptide" evidence="2">
    <location>
        <begin position="1"/>
        <end position="23"/>
    </location>
</feature>
<sequence length="285" mass="29228">MTIMRVVRPVLTAALLLGLPACAERGGVAAPGTPAPSSSQAAATEGLVLRVEHTGGYATPSMLAARLPLVSVYADGRVITEGPVIEVHPGPALPNLQVQQIARSEVQGLVDRAMAAGVADTFDLGLPPIADAPTTRFTVVTAADTYVREAYALWDTPGGSGLTGEQEKARGKLIDLLSSLTDLGAGTGPYAADVVSAVVSPWVDRGDGLAQPHAPWPGPPLPGETTGGPPDVTCVTATGEEARAVLEAARSANAATPWTTANGMRWSVSFRPLLPDETSCADLAR</sequence>
<protein>
    <recommendedName>
        <fullName evidence="5">Lipoprotein</fullName>
    </recommendedName>
</protein>
<name>A0A238WCV4_9ACTN</name>
<dbReference type="OrthoDB" id="5184982at2"/>
<reference evidence="3" key="1">
    <citation type="submission" date="2017-06" db="EMBL/GenBank/DDBJ databases">
        <authorList>
            <person name="Kim H.J."/>
            <person name="Triplett B.A."/>
        </authorList>
    </citation>
    <scope>NUCLEOTIDE SEQUENCE [LARGE SCALE GENOMIC DNA]</scope>
    <source>
        <strain evidence="3">DSM 44272</strain>
    </source>
</reference>
<evidence type="ECO:0000256" key="2">
    <source>
        <dbReference type="SAM" id="SignalP"/>
    </source>
</evidence>
<accession>A0A238WCV4</accession>
<keyword evidence="4" id="KW-1185">Reference proteome</keyword>
<proteinExistence type="predicted"/>
<evidence type="ECO:0000313" key="4">
    <source>
        <dbReference type="Proteomes" id="UP000198403"/>
    </source>
</evidence>
<dbReference type="AlphaFoldDB" id="A0A238WCV4"/>